<organism evidence="2 3">
    <name type="scientific">Candidatus Vogelbacteria bacterium CG10_big_fil_rev_8_21_14_0_10_51_16</name>
    <dbReference type="NCBI Taxonomy" id="1975045"/>
    <lineage>
        <taxon>Bacteria</taxon>
        <taxon>Candidatus Vogeliibacteriota</taxon>
    </lineage>
</organism>
<accession>A0A2H0RFG7</accession>
<dbReference type="InterPro" id="IPR011635">
    <property type="entry name" value="CARDB"/>
</dbReference>
<gene>
    <name evidence="2" type="ORF">COV10_01160</name>
</gene>
<reference evidence="2 3" key="1">
    <citation type="submission" date="2017-09" db="EMBL/GenBank/DDBJ databases">
        <title>Depth-based differentiation of microbial function through sediment-hosted aquifers and enrichment of novel symbionts in the deep terrestrial subsurface.</title>
        <authorList>
            <person name="Probst A.J."/>
            <person name="Ladd B."/>
            <person name="Jarett J.K."/>
            <person name="Geller-Mcgrath D.E."/>
            <person name="Sieber C.M."/>
            <person name="Emerson J.B."/>
            <person name="Anantharaman K."/>
            <person name="Thomas B.C."/>
            <person name="Malmstrom R."/>
            <person name="Stieglmeier M."/>
            <person name="Klingl A."/>
            <person name="Woyke T."/>
            <person name="Ryan C.M."/>
            <person name="Banfield J.F."/>
        </authorList>
    </citation>
    <scope>NUCLEOTIDE SEQUENCE [LARGE SCALE GENOMIC DNA]</scope>
    <source>
        <strain evidence="2">CG10_big_fil_rev_8_21_14_0_10_51_16</strain>
    </source>
</reference>
<proteinExistence type="predicted"/>
<evidence type="ECO:0000313" key="3">
    <source>
        <dbReference type="Proteomes" id="UP000228767"/>
    </source>
</evidence>
<name>A0A2H0RFG7_9BACT</name>
<feature type="domain" description="CARDB" evidence="1">
    <location>
        <begin position="715"/>
        <end position="826"/>
    </location>
</feature>
<dbReference type="Proteomes" id="UP000228767">
    <property type="component" value="Unassembled WGS sequence"/>
</dbReference>
<dbReference type="AlphaFoldDB" id="A0A2H0RFG7"/>
<evidence type="ECO:0000313" key="2">
    <source>
        <dbReference type="EMBL" id="PIR45116.1"/>
    </source>
</evidence>
<sequence>MVASAEENHAFTTMMQINKIGKVRSLVAVFAILMLALPALASASSKSVTWSEAYNELLLYPFPVATLSGYGVGLENPAVNVTYVANVINLDSGESIEDGSIIPLSTRLHFVPKGFAASDISWFGTGYSSDSPLGWWVSNAGHPGAHCPPSDQITGPGETFQYQRRSSPDADFRFTMIEPEDGVYVSLAVHPPSVNLKHSGTAQLECTDDSRNNCTVRSPGTLNSVFVFPRTFGLFYYAYRAQAGARSECFEHPEGLPMIAPPSPVARQLAESQGFLEHRQQGAIPFEARVPQQQIPFTFMVVDPNEPPTARIVGPTTGRTHEAIFFTLTATDPDGDSVRYGVDWDADDGNDTNELVTPANAYIPGATEHRVSKVWTDTGAKTIQVRAQDDRGSWGPWVRHTITLAAGEPPGPPAVTCGLVSASGRTAEARAVSETREGGTPIRWHYFTWDDGTVQRLSATGELREGVLVEPVARHNLVGVGAHTVSVVAEDGAGIRSAPATCTVTVGSENQPPTPPVFTVCPITLDANGRGTYEVTSTDPDGDRIRYRYTSRISIAGSEFSLPEVVRDLLPSGESDRYPWSPTSPLTLAVSVTAVAEDEYGARSDPSSCPGQNRLLVATNPATQITASSAFLNGTVTLGGHAGVKEWFRWSKDSVSLDRSTSELVSDGGAFSAVLDSLSSGTYYFRATARKADGGVVNADDILSFTIADGDTFLSDLVVSSLERFTSTQNVPVGEPMIISATVRNQGALTALASEADAYLNPSATLPARGNQAQNTWTLFPNDEQRVMFTFNTPTAPLAAGTYRVRVKADAGNVVAESNEANNVSAEITFTVGMADTDVCSNISGNQSAIPADRVRDAGGNCTCRAGTVEPSPSGGACVPTSSTIDLGLRYTDGTNVYPIAV</sequence>
<dbReference type="Gene3D" id="2.60.40.10">
    <property type="entry name" value="Immunoglobulins"/>
    <property type="match status" value="2"/>
</dbReference>
<feature type="non-terminal residue" evidence="2">
    <location>
        <position position="902"/>
    </location>
</feature>
<dbReference type="InterPro" id="IPR013783">
    <property type="entry name" value="Ig-like_fold"/>
</dbReference>
<protein>
    <recommendedName>
        <fullName evidence="1">CARDB domain-containing protein</fullName>
    </recommendedName>
</protein>
<comment type="caution">
    <text evidence="2">The sequence shown here is derived from an EMBL/GenBank/DDBJ whole genome shotgun (WGS) entry which is preliminary data.</text>
</comment>
<evidence type="ECO:0000259" key="1">
    <source>
        <dbReference type="Pfam" id="PF07705"/>
    </source>
</evidence>
<dbReference type="Pfam" id="PF07705">
    <property type="entry name" value="CARDB"/>
    <property type="match status" value="1"/>
</dbReference>
<dbReference type="EMBL" id="PCYI01000006">
    <property type="protein sequence ID" value="PIR45116.1"/>
    <property type="molecule type" value="Genomic_DNA"/>
</dbReference>